<dbReference type="FunFam" id="2.60.40.3110:FF:000001">
    <property type="entry name" value="Putative fimbrial outer membrane usher"/>
    <property type="match status" value="1"/>
</dbReference>
<keyword evidence="3 10" id="KW-0813">Transport</keyword>
<dbReference type="GO" id="GO:0009297">
    <property type="term" value="P:pilus assembly"/>
    <property type="evidence" value="ECO:0007669"/>
    <property type="project" value="InterPro"/>
</dbReference>
<comment type="caution">
    <text evidence="14">The sequence shown here is derived from an EMBL/GenBank/DDBJ whole genome shotgun (WGS) entry which is preliminary data.</text>
</comment>
<dbReference type="InterPro" id="IPR000015">
    <property type="entry name" value="Fimb_usher"/>
</dbReference>
<dbReference type="InterPro" id="IPR018030">
    <property type="entry name" value="Fimbrial_membr_usher_CS"/>
</dbReference>
<dbReference type="NCBIfam" id="NF011769">
    <property type="entry name" value="PRK15223.1"/>
    <property type="match status" value="1"/>
</dbReference>
<dbReference type="InterPro" id="IPR042186">
    <property type="entry name" value="FimD_plug_dom"/>
</dbReference>
<keyword evidence="7 10" id="KW-0472">Membrane</keyword>
<dbReference type="GO" id="GO:0015473">
    <property type="term" value="F:fimbrial usher porin activity"/>
    <property type="evidence" value="ECO:0007669"/>
    <property type="project" value="InterPro"/>
</dbReference>
<keyword evidence="4" id="KW-1134">Transmembrane beta strand</keyword>
<dbReference type="FunFam" id="3.10.20.410:FF:000001">
    <property type="entry name" value="Fimbrial outer membrane usher protein"/>
    <property type="match status" value="1"/>
</dbReference>
<name>A0A5C7BJX9_SERMA</name>
<feature type="domain" description="PapC-like C-terminal" evidence="12">
    <location>
        <begin position="755"/>
        <end position="817"/>
    </location>
</feature>
<keyword evidence="6 11" id="KW-0732">Signal</keyword>
<keyword evidence="8" id="KW-1015">Disulfide bond</keyword>
<dbReference type="AlphaFoldDB" id="A0A5C7BJX9"/>
<dbReference type="GO" id="GO:0009279">
    <property type="term" value="C:cell outer membrane"/>
    <property type="evidence" value="ECO:0007669"/>
    <property type="project" value="UniProtKB-SubCell"/>
</dbReference>
<comment type="similarity">
    <text evidence="2 10">Belongs to the fimbrial export usher family.</text>
</comment>
<dbReference type="InterPro" id="IPR025885">
    <property type="entry name" value="PapC_N"/>
</dbReference>
<evidence type="ECO:0000256" key="1">
    <source>
        <dbReference type="ARBA" id="ARBA00004571"/>
    </source>
</evidence>
<dbReference type="Pfam" id="PF00577">
    <property type="entry name" value="Usher"/>
    <property type="match status" value="1"/>
</dbReference>
<organism evidence="14 15">
    <name type="scientific">Serratia marcescens</name>
    <dbReference type="NCBI Taxonomy" id="615"/>
    <lineage>
        <taxon>Bacteria</taxon>
        <taxon>Pseudomonadati</taxon>
        <taxon>Pseudomonadota</taxon>
        <taxon>Gammaproteobacteria</taxon>
        <taxon>Enterobacterales</taxon>
        <taxon>Yersiniaceae</taxon>
        <taxon>Serratia</taxon>
    </lineage>
</organism>
<dbReference type="InterPro" id="IPR043142">
    <property type="entry name" value="PapC-like_C_sf"/>
</dbReference>
<dbReference type="Gene3D" id="2.60.40.2070">
    <property type="match status" value="1"/>
</dbReference>
<proteinExistence type="inferred from homology"/>
<dbReference type="SUPFAM" id="SSF141729">
    <property type="entry name" value="FimD N-terminal domain-like"/>
    <property type="match status" value="1"/>
</dbReference>
<dbReference type="Gene3D" id="2.60.40.3110">
    <property type="match status" value="1"/>
</dbReference>
<evidence type="ECO:0000313" key="15">
    <source>
        <dbReference type="Proteomes" id="UP000321126"/>
    </source>
</evidence>
<gene>
    <name evidence="14" type="ORF">FOT62_24840</name>
</gene>
<feature type="signal peptide" evidence="11">
    <location>
        <begin position="1"/>
        <end position="21"/>
    </location>
</feature>
<protein>
    <submittedName>
        <fullName evidence="14">Fimbrial biogenesis outer membrane usher protein</fullName>
    </submittedName>
</protein>
<dbReference type="PANTHER" id="PTHR30451:SF9">
    <property type="entry name" value="F1 CAPSULE-ANCHORING PROTEIN"/>
    <property type="match status" value="1"/>
</dbReference>
<comment type="subcellular location">
    <subcellularLocation>
        <location evidence="1 10">Cell outer membrane</location>
        <topology evidence="1 10">Multi-pass membrane protein</topology>
    </subcellularLocation>
</comment>
<dbReference type="Proteomes" id="UP000321126">
    <property type="component" value="Unassembled WGS sequence"/>
</dbReference>
<evidence type="ECO:0000313" key="14">
    <source>
        <dbReference type="EMBL" id="TXE24303.1"/>
    </source>
</evidence>
<evidence type="ECO:0000259" key="12">
    <source>
        <dbReference type="Pfam" id="PF13953"/>
    </source>
</evidence>
<keyword evidence="9 10" id="KW-0998">Cell outer membrane</keyword>
<evidence type="ECO:0000256" key="3">
    <source>
        <dbReference type="ARBA" id="ARBA00022448"/>
    </source>
</evidence>
<accession>A0A5C7BJX9</accession>
<dbReference type="FunFam" id="2.60.40.2610:FF:000001">
    <property type="entry name" value="Outer membrane fimbrial usher protein"/>
    <property type="match status" value="1"/>
</dbReference>
<dbReference type="InterPro" id="IPR037224">
    <property type="entry name" value="PapC_N_sf"/>
</dbReference>
<evidence type="ECO:0000256" key="4">
    <source>
        <dbReference type="ARBA" id="ARBA00022452"/>
    </source>
</evidence>
<evidence type="ECO:0000256" key="10">
    <source>
        <dbReference type="RuleBase" id="RU003884"/>
    </source>
</evidence>
<dbReference type="Gene3D" id="3.10.20.410">
    <property type="match status" value="1"/>
</dbReference>
<dbReference type="RefSeq" id="WP_147882801.1">
    <property type="nucleotide sequence ID" value="NZ_VOUQ01000034.1"/>
</dbReference>
<dbReference type="Pfam" id="PF13954">
    <property type="entry name" value="PapC_N"/>
    <property type="match status" value="1"/>
</dbReference>
<evidence type="ECO:0000256" key="6">
    <source>
        <dbReference type="ARBA" id="ARBA00022729"/>
    </source>
</evidence>
<keyword evidence="5 10" id="KW-0812">Transmembrane</keyword>
<keyword evidence="10" id="KW-1029">Fimbrium biogenesis</keyword>
<dbReference type="InterPro" id="IPR025949">
    <property type="entry name" value="PapC-like_C"/>
</dbReference>
<feature type="domain" description="PapC N-terminal" evidence="13">
    <location>
        <begin position="25"/>
        <end position="166"/>
    </location>
</feature>
<evidence type="ECO:0000256" key="7">
    <source>
        <dbReference type="ARBA" id="ARBA00023136"/>
    </source>
</evidence>
<evidence type="ECO:0000256" key="2">
    <source>
        <dbReference type="ARBA" id="ARBA00008064"/>
    </source>
</evidence>
<reference evidence="14 15" key="1">
    <citation type="submission" date="2019-07" db="EMBL/GenBank/DDBJ databases">
        <title>Serratia strains were isolated from fresh produce.</title>
        <authorList>
            <person name="Cho G.-S."/>
            <person name="Stein M."/>
            <person name="Lee W."/>
            <person name="Suh S.H."/>
            <person name="Franz C.M.A.P."/>
        </authorList>
    </citation>
    <scope>NUCLEOTIDE SEQUENCE [LARGE SCALE GENOMIC DNA]</scope>
    <source>
        <strain evidence="14 15">S16</strain>
    </source>
</reference>
<feature type="chain" id="PRO_5022687146" evidence="11">
    <location>
        <begin position="22"/>
        <end position="841"/>
    </location>
</feature>
<evidence type="ECO:0000259" key="13">
    <source>
        <dbReference type="Pfam" id="PF13954"/>
    </source>
</evidence>
<dbReference type="PANTHER" id="PTHR30451">
    <property type="entry name" value="OUTER MEMBRANE USHER PROTEIN"/>
    <property type="match status" value="1"/>
</dbReference>
<dbReference type="Gene3D" id="2.60.40.2610">
    <property type="entry name" value="Outer membrane usher protein FimD, plug domain"/>
    <property type="match status" value="1"/>
</dbReference>
<evidence type="ECO:0000256" key="5">
    <source>
        <dbReference type="ARBA" id="ARBA00022692"/>
    </source>
</evidence>
<dbReference type="EMBL" id="VOUQ01000034">
    <property type="protein sequence ID" value="TXE24303.1"/>
    <property type="molecule type" value="Genomic_DNA"/>
</dbReference>
<evidence type="ECO:0000256" key="8">
    <source>
        <dbReference type="ARBA" id="ARBA00023157"/>
    </source>
</evidence>
<dbReference type="Pfam" id="PF13953">
    <property type="entry name" value="PapC_C"/>
    <property type="match status" value="1"/>
</dbReference>
<evidence type="ECO:0000256" key="9">
    <source>
        <dbReference type="ARBA" id="ARBA00023237"/>
    </source>
</evidence>
<evidence type="ECO:0000256" key="11">
    <source>
        <dbReference type="SAM" id="SignalP"/>
    </source>
</evidence>
<dbReference type="PROSITE" id="PS01151">
    <property type="entry name" value="FIMBRIAL_USHER"/>
    <property type="match status" value="1"/>
</dbReference>
<sequence length="841" mass="90936">MRFSRLALTVGLLCLASSGQARTWQFDPASLGEAGRGADMTLFNQGLQQPGTYRVDILLNGERVDTLDIVFSLAKDRQGQTYLEPCLSVAALSAYGVRVEDYPGLSAGSNCARLQAIPQATTDFQFSNQQLLLNIPQVSLRPKLRGIAPPQLWNDGITALLLNYRAGINHAEARTEFGGDNATSGYVQLNPGANLGAWRLRNQTNWQQQGEGAGRWQAAYTYLERGFYTLKSRLTLGEHSAGGEIFDSVPFRGGMLATDEQMVPYNQREFAPIVRGIARTQARIEVRQDGYVVYETTVAPGPFALTDLTTQGGGRGNLQVTVREADGTVREFSVPYQTPAIALREGYMKYRVMAGQYRPSDSSVDKTMVGLATLMYGLPMDMTVYGGLQSARHYLAEALGVGVSMGAWGALSLDATLSHGQRRGEEAQNGTAWRLRYSKEVESTNTTLALTSYRYASRGFSTLSDVLDTWRSEAASHWNSGRNGQRKSTTTLSLNQSLGGWGGLSLSGTRSDYWDRPGHDTTYGVSYGTNFGGVSVSLGWDQTRQVRPTGEEREDRVASLWLSIPLDRWLGNAVNANYQMTSPSVGRASQELGLSGRAFDQRLSWDVRQSYRGGDNSGDRNSSALNMNWFGGYGRLGGHYSYSPALRQMGADMDGGMVVHRHGVTLGQSLSDTVALVEAPGASGVTVIGSPGITTDRRGYATQPYLAPYQENTVSLDPTHLPADAEVPQTDIRVVPTKGAVVAARFATRIGGRALMTLTLPDGVDVPFGALVTLKGDGASVGVVGESGKVYLTGLPDKGELHANWAARQCLMNYRLPDEGSVTGMYSMSGVCRPVVPQGQG</sequence>